<comment type="caution">
    <text evidence="10">The sequence shown here is derived from an EMBL/GenBank/DDBJ whole genome shotgun (WGS) entry which is preliminary data.</text>
</comment>
<dbReference type="InterPro" id="IPR000644">
    <property type="entry name" value="CBS_dom"/>
</dbReference>
<accession>A0A8H2VG82</accession>
<dbReference type="InterPro" id="IPR046342">
    <property type="entry name" value="CBS_dom_sf"/>
</dbReference>
<dbReference type="PANTHER" id="PTHR45711">
    <property type="entry name" value="CHLORIDE CHANNEL PROTEIN"/>
    <property type="match status" value="1"/>
</dbReference>
<feature type="transmembrane region" description="Helical" evidence="8">
    <location>
        <begin position="439"/>
        <end position="460"/>
    </location>
</feature>
<dbReference type="PANTHER" id="PTHR45711:SF9">
    <property type="entry name" value="ANION_PROTON EXCHANGE TRANSPORTER GEF1"/>
    <property type="match status" value="1"/>
</dbReference>
<dbReference type="Gene3D" id="3.10.580.10">
    <property type="entry name" value="CBS-domain"/>
    <property type="match status" value="1"/>
</dbReference>
<dbReference type="GeneID" id="64857672"/>
<evidence type="ECO:0000313" key="10">
    <source>
        <dbReference type="EMBL" id="CAB4254668.1"/>
    </source>
</evidence>
<dbReference type="GO" id="GO:0000324">
    <property type="term" value="C:fungal-type vacuole"/>
    <property type="evidence" value="ECO:0007669"/>
    <property type="project" value="TreeGrafter"/>
</dbReference>
<evidence type="ECO:0000256" key="2">
    <source>
        <dbReference type="ARBA" id="ARBA00022448"/>
    </source>
</evidence>
<feature type="transmembrane region" description="Helical" evidence="8">
    <location>
        <begin position="529"/>
        <end position="547"/>
    </location>
</feature>
<dbReference type="InterPro" id="IPR001807">
    <property type="entry name" value="ClC"/>
</dbReference>
<dbReference type="PRINTS" id="PR00762">
    <property type="entry name" value="CLCHANNEL"/>
</dbReference>
<dbReference type="Proteomes" id="UP000644660">
    <property type="component" value="Unassembled WGS sequence"/>
</dbReference>
<evidence type="ECO:0000256" key="5">
    <source>
        <dbReference type="ARBA" id="ARBA00023065"/>
    </source>
</evidence>
<keyword evidence="2" id="KW-0813">Transport</keyword>
<reference evidence="10 11" key="1">
    <citation type="submission" date="2020-05" db="EMBL/GenBank/DDBJ databases">
        <authorList>
            <person name="Casaregola S."/>
            <person name="Devillers H."/>
            <person name="Grondin C."/>
        </authorList>
    </citation>
    <scope>NUCLEOTIDE SEQUENCE [LARGE SCALE GENOMIC DNA]</scope>
    <source>
        <strain evidence="10 11">CLIB 1767</strain>
    </source>
</reference>
<keyword evidence="7" id="KW-0868">Chloride</keyword>
<feature type="transmembrane region" description="Helical" evidence="8">
    <location>
        <begin position="260"/>
        <end position="282"/>
    </location>
</feature>
<dbReference type="CDD" id="cd04591">
    <property type="entry name" value="CBS_pair_voltage-gated_CLC_euk_bac"/>
    <property type="match status" value="1"/>
</dbReference>
<dbReference type="Pfam" id="PF00571">
    <property type="entry name" value="CBS"/>
    <property type="match status" value="1"/>
</dbReference>
<feature type="transmembrane region" description="Helical" evidence="8">
    <location>
        <begin position="153"/>
        <end position="175"/>
    </location>
</feature>
<organism evidence="10 11">
    <name type="scientific">Maudiozyma barnettii</name>
    <dbReference type="NCBI Taxonomy" id="61262"/>
    <lineage>
        <taxon>Eukaryota</taxon>
        <taxon>Fungi</taxon>
        <taxon>Dikarya</taxon>
        <taxon>Ascomycota</taxon>
        <taxon>Saccharomycotina</taxon>
        <taxon>Saccharomycetes</taxon>
        <taxon>Saccharomycetales</taxon>
        <taxon>Saccharomycetaceae</taxon>
        <taxon>Maudiozyma</taxon>
    </lineage>
</organism>
<dbReference type="InterPro" id="IPR014743">
    <property type="entry name" value="Cl-channel_core"/>
</dbReference>
<dbReference type="GO" id="GO:0005769">
    <property type="term" value="C:early endosome"/>
    <property type="evidence" value="ECO:0007669"/>
    <property type="project" value="TreeGrafter"/>
</dbReference>
<keyword evidence="3 8" id="KW-0812">Transmembrane</keyword>
<feature type="transmembrane region" description="Helical" evidence="8">
    <location>
        <begin position="339"/>
        <end position="356"/>
    </location>
</feature>
<keyword evidence="5" id="KW-0406">Ion transport</keyword>
<gene>
    <name evidence="10" type="ORF">KABA2_04S11572</name>
</gene>
<evidence type="ECO:0000313" key="11">
    <source>
        <dbReference type="Proteomes" id="UP000644660"/>
    </source>
</evidence>
<proteinExistence type="predicted"/>
<evidence type="ECO:0000256" key="4">
    <source>
        <dbReference type="ARBA" id="ARBA00022989"/>
    </source>
</evidence>
<dbReference type="GO" id="GO:0005886">
    <property type="term" value="C:plasma membrane"/>
    <property type="evidence" value="ECO:0007669"/>
    <property type="project" value="TreeGrafter"/>
</dbReference>
<dbReference type="SUPFAM" id="SSF81340">
    <property type="entry name" value="Clc chloride channel"/>
    <property type="match status" value="1"/>
</dbReference>
<dbReference type="GO" id="GO:0005783">
    <property type="term" value="C:endoplasmic reticulum"/>
    <property type="evidence" value="ECO:0007669"/>
    <property type="project" value="TreeGrafter"/>
</dbReference>
<dbReference type="GO" id="GO:0005247">
    <property type="term" value="F:voltage-gated chloride channel activity"/>
    <property type="evidence" value="ECO:0007669"/>
    <property type="project" value="TreeGrafter"/>
</dbReference>
<keyword evidence="4 8" id="KW-1133">Transmembrane helix</keyword>
<dbReference type="GO" id="GO:0006879">
    <property type="term" value="P:intracellular iron ion homeostasis"/>
    <property type="evidence" value="ECO:0007669"/>
    <property type="project" value="TreeGrafter"/>
</dbReference>
<dbReference type="SUPFAM" id="SSF54631">
    <property type="entry name" value="CBS-domain pair"/>
    <property type="match status" value="1"/>
</dbReference>
<name>A0A8H2VG82_9SACH</name>
<comment type="subcellular location">
    <subcellularLocation>
        <location evidence="1">Membrane</location>
        <topology evidence="1">Multi-pass membrane protein</topology>
    </subcellularLocation>
</comment>
<dbReference type="AlphaFoldDB" id="A0A8H2VG82"/>
<feature type="transmembrane region" description="Helical" evidence="8">
    <location>
        <begin position="497"/>
        <end position="523"/>
    </location>
</feature>
<evidence type="ECO:0000256" key="3">
    <source>
        <dbReference type="ARBA" id="ARBA00022692"/>
    </source>
</evidence>
<keyword evidence="6 8" id="KW-0472">Membrane</keyword>
<dbReference type="OrthoDB" id="44789at2759"/>
<evidence type="ECO:0000256" key="7">
    <source>
        <dbReference type="ARBA" id="ARBA00023214"/>
    </source>
</evidence>
<feature type="transmembrane region" description="Helical" evidence="8">
    <location>
        <begin position="376"/>
        <end position="396"/>
    </location>
</feature>
<evidence type="ECO:0000256" key="6">
    <source>
        <dbReference type="ARBA" id="ARBA00023136"/>
    </source>
</evidence>
<dbReference type="Gene3D" id="1.10.3080.10">
    <property type="entry name" value="Clc chloride channel"/>
    <property type="match status" value="1"/>
</dbReference>
<dbReference type="EMBL" id="CAEFZW010000004">
    <property type="protein sequence ID" value="CAB4254668.1"/>
    <property type="molecule type" value="Genomic_DNA"/>
</dbReference>
<dbReference type="Pfam" id="PF00654">
    <property type="entry name" value="Voltage_CLC"/>
    <property type="match status" value="1"/>
</dbReference>
<keyword evidence="11" id="KW-1185">Reference proteome</keyword>
<dbReference type="GO" id="GO:0006878">
    <property type="term" value="P:intracellular copper ion homeostasis"/>
    <property type="evidence" value="ECO:0007669"/>
    <property type="project" value="TreeGrafter"/>
</dbReference>
<dbReference type="GO" id="GO:0005794">
    <property type="term" value="C:Golgi apparatus"/>
    <property type="evidence" value="ECO:0007669"/>
    <property type="project" value="TreeGrafter"/>
</dbReference>
<evidence type="ECO:0000259" key="9">
    <source>
        <dbReference type="Pfam" id="PF00571"/>
    </source>
</evidence>
<sequence>MPSNYNPLDEENTNEPYDKNLALIPETESFAKFITIDKLVEADRPISDIKQSREVFSSTFQAYKGTLWEKSKSFITLTCIAILIGCFAGFIQIFTETLGNWKTGHCSRNWLLNKSFCCTDVVLEEVSKRNPLLLKRQEMECIEQGIWIERTGIFFPFMIFITLSLCFALASTLLVKYVAPMATGSGISEIKVWVSGFIYESEFLNGITLLVKSVSLPLAISSGLSIGKEGPSVHYATCCGFIVTRWLLKNSLTYSDQFEYLTAASGAGVAVAFGAPIGGVLFGLEEISSATDFYPSTLWKSYYVALIAVTTLKCIDPFRNGKIILFNVTYDKNWKVMELPIFIVLGIFGGLYGKYISRWNIRYVHFRKQYLKNWPVQEVIVLALVTAFISYFNEFLKLDMTESMGVLFHECSKNDNSSVFAHRLCQLDENTHFWEFAKALSSLLFATLIRSLFVIISYGAKVPAGIFVPSMAIGATFGRAVSLIVERFITGANVITPGAYAFLGAAAALTGITNLTLTVVVIMLELTGAFIYIIPTMIVVAISRIILTSSGTSGGIADQMILVNGFPLLEYESEDKEDDFMISYTTGEIMSTDLYTLSETMYLSDLEVLLNDPNKEKLVNGFPIISNDYRLKSEMRCVGYVLKRHLIAKVLQHNIDSAESSNTIINFTISEEMLENGNEISFKDIVNLQPTTVKPNVSTAMLFKTFKHMGCKAIMVEEDGLLKGLITSKDIQRFERAKSREKFGPTYIYNEDLNRRFWSLLNKIINVFSRNGIEPTL</sequence>
<evidence type="ECO:0000256" key="1">
    <source>
        <dbReference type="ARBA" id="ARBA00004141"/>
    </source>
</evidence>
<dbReference type="RefSeq" id="XP_041406512.1">
    <property type="nucleotide sequence ID" value="XM_041550578.1"/>
</dbReference>
<protein>
    <submittedName>
        <fullName evidence="10">Similar to Saccharomyces cerevisiae YJR040W GEF1 Voltage-gated chloride channel localized to the golgi, the endosomal system, and plasma membrane, and involved in cation homeostasis</fullName>
    </submittedName>
</protein>
<evidence type="ECO:0000256" key="8">
    <source>
        <dbReference type="SAM" id="Phobius"/>
    </source>
</evidence>
<feature type="domain" description="CBS" evidence="9">
    <location>
        <begin position="683"/>
        <end position="733"/>
    </location>
</feature>
<dbReference type="CDD" id="cd03684">
    <property type="entry name" value="ClC_3_like"/>
    <property type="match status" value="1"/>
</dbReference>
<feature type="transmembrane region" description="Helical" evidence="8">
    <location>
        <begin position="74"/>
        <end position="94"/>
    </location>
</feature>